<evidence type="ECO:0000256" key="5">
    <source>
        <dbReference type="ARBA" id="ARBA00022741"/>
    </source>
</evidence>
<dbReference type="Pfam" id="PF00117">
    <property type="entry name" value="GATase"/>
    <property type="match status" value="1"/>
</dbReference>
<dbReference type="RefSeq" id="WP_114101468.1">
    <property type="nucleotide sequence ID" value="NZ_JPWF01000003.1"/>
</dbReference>
<dbReference type="EC" id="6.3.4.2" evidence="3"/>
<comment type="similarity">
    <text evidence="2">Belongs to the CTP synthase family.</text>
</comment>
<keyword evidence="4" id="KW-0436">Ligase</keyword>
<evidence type="ECO:0000256" key="6">
    <source>
        <dbReference type="ARBA" id="ARBA00022840"/>
    </source>
</evidence>
<dbReference type="SUPFAM" id="SSF52317">
    <property type="entry name" value="Class I glutamine amidotransferase-like"/>
    <property type="match status" value="1"/>
</dbReference>
<dbReference type="GO" id="GO:0044210">
    <property type="term" value="P:'de novo' CTP biosynthetic process"/>
    <property type="evidence" value="ECO:0007669"/>
    <property type="project" value="UniProtKB-UniPathway"/>
</dbReference>
<comment type="caution">
    <text evidence="11">The sequence shown here is derived from an EMBL/GenBank/DDBJ whole genome shotgun (WGS) entry which is preliminary data.</text>
</comment>
<evidence type="ECO:0000313" key="12">
    <source>
        <dbReference type="Proteomes" id="UP000253226"/>
    </source>
</evidence>
<evidence type="ECO:0000256" key="2">
    <source>
        <dbReference type="ARBA" id="ARBA00007533"/>
    </source>
</evidence>
<gene>
    <name evidence="11" type="ORF">TH19_06445</name>
</gene>
<protein>
    <recommendedName>
        <fullName evidence="3">CTP synthase (glutamine hydrolyzing)</fullName>
        <ecNumber evidence="3">6.3.4.2</ecNumber>
    </recommendedName>
</protein>
<evidence type="ECO:0000259" key="10">
    <source>
        <dbReference type="Pfam" id="PF00117"/>
    </source>
</evidence>
<dbReference type="NCBIfam" id="NF004836">
    <property type="entry name" value="PRK06186.1"/>
    <property type="match status" value="1"/>
</dbReference>
<evidence type="ECO:0000256" key="7">
    <source>
        <dbReference type="ARBA" id="ARBA00022962"/>
    </source>
</evidence>
<reference evidence="11 12" key="1">
    <citation type="submission" date="2014-07" db="EMBL/GenBank/DDBJ databases">
        <title>Draft genome sequence of Thalassospira profundimaris 35.</title>
        <authorList>
            <person name="Lai Q."/>
            <person name="Shao Z."/>
        </authorList>
    </citation>
    <scope>NUCLEOTIDE SEQUENCE [LARGE SCALE GENOMIC DNA]</scope>
    <source>
        <strain evidence="11 12">35</strain>
    </source>
</reference>
<dbReference type="EMBL" id="JPWF01000003">
    <property type="protein sequence ID" value="RCK38431.1"/>
    <property type="molecule type" value="Genomic_DNA"/>
</dbReference>
<dbReference type="InterPro" id="IPR017926">
    <property type="entry name" value="GATASE"/>
</dbReference>
<evidence type="ECO:0000256" key="9">
    <source>
        <dbReference type="ARBA" id="ARBA00047781"/>
    </source>
</evidence>
<dbReference type="GO" id="GO:0042802">
    <property type="term" value="F:identical protein binding"/>
    <property type="evidence" value="ECO:0007669"/>
    <property type="project" value="TreeGrafter"/>
</dbReference>
<dbReference type="GO" id="GO:0005524">
    <property type="term" value="F:ATP binding"/>
    <property type="evidence" value="ECO:0007669"/>
    <property type="project" value="UniProtKB-KW"/>
</dbReference>
<proteinExistence type="inferred from homology"/>
<dbReference type="GO" id="GO:0019856">
    <property type="term" value="P:pyrimidine nucleobase biosynthetic process"/>
    <property type="evidence" value="ECO:0007669"/>
    <property type="project" value="TreeGrafter"/>
</dbReference>
<dbReference type="AlphaFoldDB" id="A0A367WCX2"/>
<keyword evidence="7" id="KW-0315">Glutamine amidotransferase</keyword>
<accession>A0A367WCX2</accession>
<dbReference type="PANTHER" id="PTHR11550:SF0">
    <property type="entry name" value="CTP SYNTHASE-RELATED"/>
    <property type="match status" value="1"/>
</dbReference>
<dbReference type="OrthoDB" id="3286005at2"/>
<evidence type="ECO:0000256" key="1">
    <source>
        <dbReference type="ARBA" id="ARBA00005171"/>
    </source>
</evidence>
<name>A0A367WCX2_9PROT</name>
<dbReference type="GO" id="GO:0005829">
    <property type="term" value="C:cytosol"/>
    <property type="evidence" value="ECO:0007669"/>
    <property type="project" value="TreeGrafter"/>
</dbReference>
<dbReference type="Gene3D" id="3.40.50.880">
    <property type="match status" value="1"/>
</dbReference>
<comment type="catalytic activity">
    <reaction evidence="9">
        <text>UTP + L-glutamine + ATP + H2O = CTP + L-glutamate + ADP + phosphate + 2 H(+)</text>
        <dbReference type="Rhea" id="RHEA:26426"/>
        <dbReference type="ChEBI" id="CHEBI:15377"/>
        <dbReference type="ChEBI" id="CHEBI:15378"/>
        <dbReference type="ChEBI" id="CHEBI:29985"/>
        <dbReference type="ChEBI" id="CHEBI:30616"/>
        <dbReference type="ChEBI" id="CHEBI:37563"/>
        <dbReference type="ChEBI" id="CHEBI:43474"/>
        <dbReference type="ChEBI" id="CHEBI:46398"/>
        <dbReference type="ChEBI" id="CHEBI:58359"/>
        <dbReference type="ChEBI" id="CHEBI:456216"/>
        <dbReference type="EC" id="6.3.4.2"/>
    </reaction>
</comment>
<dbReference type="InterPro" id="IPR004468">
    <property type="entry name" value="CTP_synthase"/>
</dbReference>
<dbReference type="GO" id="GO:0003883">
    <property type="term" value="F:CTP synthase activity"/>
    <property type="evidence" value="ECO:0007669"/>
    <property type="project" value="UniProtKB-EC"/>
</dbReference>
<dbReference type="InterPro" id="IPR029062">
    <property type="entry name" value="Class_I_gatase-like"/>
</dbReference>
<feature type="domain" description="Glutamine amidotransferase" evidence="10">
    <location>
        <begin position="25"/>
        <end position="227"/>
    </location>
</feature>
<evidence type="ECO:0000313" key="11">
    <source>
        <dbReference type="EMBL" id="RCK38431.1"/>
    </source>
</evidence>
<keyword evidence="6" id="KW-0067">ATP-binding</keyword>
<evidence type="ECO:0000256" key="4">
    <source>
        <dbReference type="ARBA" id="ARBA00022598"/>
    </source>
</evidence>
<dbReference type="PANTHER" id="PTHR11550">
    <property type="entry name" value="CTP SYNTHASE"/>
    <property type="match status" value="1"/>
</dbReference>
<organism evidence="11 12">
    <name type="scientific">Thalassospira profundimaris</name>
    <dbReference type="NCBI Taxonomy" id="502049"/>
    <lineage>
        <taxon>Bacteria</taxon>
        <taxon>Pseudomonadati</taxon>
        <taxon>Pseudomonadota</taxon>
        <taxon>Alphaproteobacteria</taxon>
        <taxon>Rhodospirillales</taxon>
        <taxon>Thalassospiraceae</taxon>
        <taxon>Thalassospira</taxon>
    </lineage>
</organism>
<evidence type="ECO:0000256" key="8">
    <source>
        <dbReference type="ARBA" id="ARBA00022975"/>
    </source>
</evidence>
<sequence length="235" mass="25169">MTVKIALVGDFNPDVTAHQAIPKALDIAGSQIDVPVTSDWISTTALDDIDPEGLLGSYHGIWCVPASPYQSFDGALAAIGYARTRNVPFMGTCGGYQHAVLEYARNVLGLGNAANAEIDPEAELPLIAPLVCALIDQDGGIDLVKDSSIHRYYGVDRVSETYRCSYGFNRDYVGLLDGQPLSVSAWDQDGDPRAVELDGHPFFIGTAFQPERSGLRGESHPLITAFVRAAATKAT</sequence>
<comment type="pathway">
    <text evidence="1">Pyrimidine metabolism; CTP biosynthesis via de novo pathway; CTP from UDP: step 2/2.</text>
</comment>
<dbReference type="UniPathway" id="UPA00159">
    <property type="reaction ID" value="UER00277"/>
</dbReference>
<evidence type="ECO:0000256" key="3">
    <source>
        <dbReference type="ARBA" id="ARBA00012291"/>
    </source>
</evidence>
<dbReference type="Proteomes" id="UP000253226">
    <property type="component" value="Unassembled WGS sequence"/>
</dbReference>
<keyword evidence="8" id="KW-0665">Pyrimidine biosynthesis</keyword>
<dbReference type="PROSITE" id="PS51273">
    <property type="entry name" value="GATASE_TYPE_1"/>
    <property type="match status" value="1"/>
</dbReference>
<keyword evidence="5" id="KW-0547">Nucleotide-binding</keyword>